<dbReference type="InterPro" id="IPR050494">
    <property type="entry name" value="Ser_Thr_dual-spec_kinase"/>
</dbReference>
<evidence type="ECO:0000259" key="6">
    <source>
        <dbReference type="PROSITE" id="PS50011"/>
    </source>
</evidence>
<reference evidence="7" key="2">
    <citation type="submission" date="2025-08" db="UniProtKB">
        <authorList>
            <consortium name="Ensembl"/>
        </authorList>
    </citation>
    <scope>IDENTIFICATION</scope>
</reference>
<feature type="domain" description="Protein kinase" evidence="6">
    <location>
        <begin position="9"/>
        <end position="251"/>
    </location>
</feature>
<dbReference type="InterPro" id="IPR000719">
    <property type="entry name" value="Prot_kinase_dom"/>
</dbReference>
<proteinExistence type="predicted"/>
<dbReference type="GO" id="GO:0005524">
    <property type="term" value="F:ATP binding"/>
    <property type="evidence" value="ECO:0007669"/>
    <property type="project" value="UniProtKB-KW"/>
</dbReference>
<keyword evidence="5" id="KW-0067">ATP-binding</keyword>
<dbReference type="GO" id="GO:0045944">
    <property type="term" value="P:positive regulation of transcription by RNA polymerase II"/>
    <property type="evidence" value="ECO:0007669"/>
    <property type="project" value="TreeGrafter"/>
</dbReference>
<reference evidence="7" key="3">
    <citation type="submission" date="2025-09" db="UniProtKB">
        <authorList>
            <consortium name="Ensembl"/>
        </authorList>
    </citation>
    <scope>IDENTIFICATION</scope>
</reference>
<dbReference type="Pfam" id="PF00069">
    <property type="entry name" value="Pkinase"/>
    <property type="match status" value="1"/>
</dbReference>
<dbReference type="PROSITE" id="PS50011">
    <property type="entry name" value="PROTEIN_KINASE_DOM"/>
    <property type="match status" value="1"/>
</dbReference>
<evidence type="ECO:0000256" key="2">
    <source>
        <dbReference type="ARBA" id="ARBA00022679"/>
    </source>
</evidence>
<dbReference type="STRING" id="161767.ENSAPEP00000029859"/>
<dbReference type="PANTHER" id="PTHR24058:SF53">
    <property type="entry name" value="HOMEODOMAIN-INTERACTING PROTEIN KINASE 2"/>
    <property type="match status" value="1"/>
</dbReference>
<accession>A0A3P8TXM8</accession>
<keyword evidence="8" id="KW-1185">Reference proteome</keyword>
<keyword evidence="2" id="KW-0808">Transferase</keyword>
<dbReference type="SMART" id="SM00220">
    <property type="entry name" value="S_TKc"/>
    <property type="match status" value="1"/>
</dbReference>
<dbReference type="OMA" id="CDCATEV"/>
<dbReference type="GO" id="GO:0005737">
    <property type="term" value="C:cytoplasm"/>
    <property type="evidence" value="ECO:0007669"/>
    <property type="project" value="TreeGrafter"/>
</dbReference>
<dbReference type="GO" id="GO:0003713">
    <property type="term" value="F:transcription coactivator activity"/>
    <property type="evidence" value="ECO:0007669"/>
    <property type="project" value="TreeGrafter"/>
</dbReference>
<name>A0A3P8TXM8_AMPPE</name>
<protein>
    <recommendedName>
        <fullName evidence="6">Protein kinase domain-containing protein</fullName>
    </recommendedName>
</protein>
<organism evidence="7 8">
    <name type="scientific">Amphiprion percula</name>
    <name type="common">Orange clownfish</name>
    <name type="synonym">Lutjanus percula</name>
    <dbReference type="NCBI Taxonomy" id="161767"/>
    <lineage>
        <taxon>Eukaryota</taxon>
        <taxon>Metazoa</taxon>
        <taxon>Chordata</taxon>
        <taxon>Craniata</taxon>
        <taxon>Vertebrata</taxon>
        <taxon>Euteleostomi</taxon>
        <taxon>Actinopterygii</taxon>
        <taxon>Neopterygii</taxon>
        <taxon>Teleostei</taxon>
        <taxon>Neoteleostei</taxon>
        <taxon>Acanthomorphata</taxon>
        <taxon>Ovalentaria</taxon>
        <taxon>Pomacentridae</taxon>
        <taxon>Amphiprion</taxon>
    </lineage>
</organism>
<dbReference type="GO" id="GO:0016605">
    <property type="term" value="C:PML body"/>
    <property type="evidence" value="ECO:0007669"/>
    <property type="project" value="TreeGrafter"/>
</dbReference>
<sequence>LTGDLKLNIYFICIMGEGGYGVVARIVNIDTEEVVALKVMKEFNEDNEAEVECLCKLRQLDADKHKLGKFIEHFEYKDQFCLTFEILDLSLRDFLSMGQSLHVTDLRVVAGQMLVALEALKSIGLVPTDIKPDNIMFVHHRSEALKVKLIDCDCATEVSELAEFDTIQAVGYRAPEVILGLPMTEAVDMWALGAVLATLFIGDRNFYPTGSVYEQLRIIVHMQGQPKDHLLKAGQKVRHAWLRGGDLMIFI</sequence>
<dbReference type="GO" id="GO:0004713">
    <property type="term" value="F:protein tyrosine kinase activity"/>
    <property type="evidence" value="ECO:0007669"/>
    <property type="project" value="TreeGrafter"/>
</dbReference>
<dbReference type="Gene3D" id="1.10.510.10">
    <property type="entry name" value="Transferase(Phosphotransferase) domain 1"/>
    <property type="match status" value="1"/>
</dbReference>
<keyword evidence="1" id="KW-0723">Serine/threonine-protein kinase</keyword>
<dbReference type="GO" id="GO:0007224">
    <property type="term" value="P:smoothened signaling pathway"/>
    <property type="evidence" value="ECO:0007669"/>
    <property type="project" value="TreeGrafter"/>
</dbReference>
<dbReference type="GO" id="GO:0042771">
    <property type="term" value="P:intrinsic apoptotic signaling pathway in response to DNA damage by p53 class mediator"/>
    <property type="evidence" value="ECO:0007669"/>
    <property type="project" value="TreeGrafter"/>
</dbReference>
<dbReference type="InterPro" id="IPR011009">
    <property type="entry name" value="Kinase-like_dom_sf"/>
</dbReference>
<dbReference type="GO" id="GO:0003714">
    <property type="term" value="F:transcription corepressor activity"/>
    <property type="evidence" value="ECO:0007669"/>
    <property type="project" value="TreeGrafter"/>
</dbReference>
<reference evidence="7 8" key="1">
    <citation type="submission" date="2018-03" db="EMBL/GenBank/DDBJ databases">
        <title>Finding Nemo's genes: A chromosome-scale reference assembly of the genome of the orange clownfish Amphiprion percula.</title>
        <authorList>
            <person name="Lehmann R."/>
        </authorList>
    </citation>
    <scope>NUCLEOTIDE SEQUENCE</scope>
</reference>
<dbReference type="Proteomes" id="UP000265080">
    <property type="component" value="Chromosome 23"/>
</dbReference>
<dbReference type="GO" id="GO:0004674">
    <property type="term" value="F:protein serine/threonine kinase activity"/>
    <property type="evidence" value="ECO:0007669"/>
    <property type="project" value="UniProtKB-KW"/>
</dbReference>
<dbReference type="GeneTree" id="ENSGT00940000155356"/>
<evidence type="ECO:0000256" key="4">
    <source>
        <dbReference type="ARBA" id="ARBA00022777"/>
    </source>
</evidence>
<dbReference type="GO" id="GO:0046332">
    <property type="term" value="F:SMAD binding"/>
    <property type="evidence" value="ECO:0007669"/>
    <property type="project" value="TreeGrafter"/>
</dbReference>
<evidence type="ECO:0000256" key="1">
    <source>
        <dbReference type="ARBA" id="ARBA00022527"/>
    </source>
</evidence>
<evidence type="ECO:0000313" key="8">
    <source>
        <dbReference type="Proteomes" id="UP000265080"/>
    </source>
</evidence>
<keyword evidence="4" id="KW-0418">Kinase</keyword>
<evidence type="ECO:0000313" key="7">
    <source>
        <dbReference type="Ensembl" id="ENSAPEP00000029859.1"/>
    </source>
</evidence>
<evidence type="ECO:0000256" key="5">
    <source>
        <dbReference type="ARBA" id="ARBA00022840"/>
    </source>
</evidence>
<dbReference type="PANTHER" id="PTHR24058">
    <property type="entry name" value="DUAL SPECIFICITY PROTEIN KINASE"/>
    <property type="match status" value="1"/>
</dbReference>
<dbReference type="AlphaFoldDB" id="A0A3P8TXM8"/>
<dbReference type="Ensembl" id="ENSAPET00000030660.1">
    <property type="protein sequence ID" value="ENSAPEP00000029859.1"/>
    <property type="gene ID" value="ENSAPEG00000021221.1"/>
</dbReference>
<dbReference type="SUPFAM" id="SSF56112">
    <property type="entry name" value="Protein kinase-like (PK-like)"/>
    <property type="match status" value="1"/>
</dbReference>
<keyword evidence="3" id="KW-0547">Nucleotide-binding</keyword>
<evidence type="ECO:0000256" key="3">
    <source>
        <dbReference type="ARBA" id="ARBA00022741"/>
    </source>
</evidence>